<proteinExistence type="predicted"/>
<reference evidence="2" key="1">
    <citation type="submission" date="2020-03" db="EMBL/GenBank/DDBJ databases">
        <title>Draft Genome Sequence of Cylindrodendrum hubeiense.</title>
        <authorList>
            <person name="Buettner E."/>
            <person name="Kellner H."/>
        </authorList>
    </citation>
    <scope>NUCLEOTIDE SEQUENCE</scope>
    <source>
        <strain evidence="2">IHI 201604</strain>
    </source>
</reference>
<evidence type="ECO:0000313" key="3">
    <source>
        <dbReference type="Proteomes" id="UP000722485"/>
    </source>
</evidence>
<dbReference type="EMBL" id="JAANBB010000080">
    <property type="protein sequence ID" value="KAF7551307.1"/>
    <property type="molecule type" value="Genomic_DNA"/>
</dbReference>
<comment type="caution">
    <text evidence="2">The sequence shown here is derived from an EMBL/GenBank/DDBJ whole genome shotgun (WGS) entry which is preliminary data.</text>
</comment>
<dbReference type="Proteomes" id="UP000722485">
    <property type="component" value="Unassembled WGS sequence"/>
</dbReference>
<dbReference type="OrthoDB" id="5194807at2759"/>
<accession>A0A9P5HCP8</accession>
<protein>
    <submittedName>
        <fullName evidence="2">Uncharacterized protein</fullName>
    </submittedName>
</protein>
<sequence>MRIFSMPSGDQEPLRRRHHATVASAGGVCRLDATLPLGKPLEARTMRETATRRRTFPYPRCLLRAASLASALPVGAAALPPFRPRLALATVRSVASPHCRKSWLAQGAPRTKDDPMERHRTANQRVGGGAGDLEIGRNGTPSHAASHLDSARVLPTNTQHPSSFYKHNMPVRIPRLPQARRSEIITFGAAGVGVLTPLYIFMPGAEERISNQTNKWAPRWERNINYFASPVERGVQRIEPPVARMVQRVDERLPLERMAKSVEKGIRSGITKFTPEPKSGSGPSGGSS</sequence>
<name>A0A9P5HCP8_9HYPO</name>
<evidence type="ECO:0000256" key="1">
    <source>
        <dbReference type="SAM" id="MobiDB-lite"/>
    </source>
</evidence>
<feature type="region of interest" description="Disordered" evidence="1">
    <location>
        <begin position="266"/>
        <end position="288"/>
    </location>
</feature>
<organism evidence="2 3">
    <name type="scientific">Cylindrodendrum hubeiense</name>
    <dbReference type="NCBI Taxonomy" id="595255"/>
    <lineage>
        <taxon>Eukaryota</taxon>
        <taxon>Fungi</taxon>
        <taxon>Dikarya</taxon>
        <taxon>Ascomycota</taxon>
        <taxon>Pezizomycotina</taxon>
        <taxon>Sordariomycetes</taxon>
        <taxon>Hypocreomycetidae</taxon>
        <taxon>Hypocreales</taxon>
        <taxon>Nectriaceae</taxon>
        <taxon>Cylindrodendrum</taxon>
    </lineage>
</organism>
<keyword evidence="3" id="KW-1185">Reference proteome</keyword>
<evidence type="ECO:0000313" key="2">
    <source>
        <dbReference type="EMBL" id="KAF7551307.1"/>
    </source>
</evidence>
<gene>
    <name evidence="2" type="ORF">G7Z17_g5098</name>
</gene>
<dbReference type="AlphaFoldDB" id="A0A9P5HCP8"/>
<feature type="region of interest" description="Disordered" evidence="1">
    <location>
        <begin position="122"/>
        <end position="147"/>
    </location>
</feature>